<dbReference type="Gene3D" id="3.40.50.1820">
    <property type="entry name" value="alpha/beta hydrolase"/>
    <property type="match status" value="1"/>
</dbReference>
<organism evidence="4 5">
    <name type="scientific">Phascolomyces articulosus</name>
    <dbReference type="NCBI Taxonomy" id="60185"/>
    <lineage>
        <taxon>Eukaryota</taxon>
        <taxon>Fungi</taxon>
        <taxon>Fungi incertae sedis</taxon>
        <taxon>Mucoromycota</taxon>
        <taxon>Mucoromycotina</taxon>
        <taxon>Mucoromycetes</taxon>
        <taxon>Mucorales</taxon>
        <taxon>Lichtheimiaceae</taxon>
        <taxon>Phascolomyces</taxon>
    </lineage>
</organism>
<name>A0AAD5PAQ6_9FUNG</name>
<dbReference type="PANTHER" id="PTHR21661:SF35">
    <property type="entry name" value="EPOXIDE HYDROLASE"/>
    <property type="match status" value="1"/>
</dbReference>
<protein>
    <submittedName>
        <fullName evidence="4">Uncharacterized protein</fullName>
    </submittedName>
</protein>
<comment type="similarity">
    <text evidence="1">Belongs to the peptidase S33 family.</text>
</comment>
<feature type="signal peptide" evidence="3">
    <location>
        <begin position="1"/>
        <end position="17"/>
    </location>
</feature>
<feature type="chain" id="PRO_5041981488" evidence="3">
    <location>
        <begin position="18"/>
        <end position="213"/>
    </location>
</feature>
<evidence type="ECO:0000313" key="4">
    <source>
        <dbReference type="EMBL" id="KAI9253801.1"/>
    </source>
</evidence>
<evidence type="ECO:0000256" key="2">
    <source>
        <dbReference type="ARBA" id="ARBA00022801"/>
    </source>
</evidence>
<evidence type="ECO:0000313" key="5">
    <source>
        <dbReference type="Proteomes" id="UP001209540"/>
    </source>
</evidence>
<dbReference type="AlphaFoldDB" id="A0AAD5PAQ6"/>
<dbReference type="InterPro" id="IPR029058">
    <property type="entry name" value="AB_hydrolase_fold"/>
</dbReference>
<reference evidence="4" key="2">
    <citation type="submission" date="2023-02" db="EMBL/GenBank/DDBJ databases">
        <authorList>
            <consortium name="DOE Joint Genome Institute"/>
            <person name="Mondo S.J."/>
            <person name="Chang Y."/>
            <person name="Wang Y."/>
            <person name="Ahrendt S."/>
            <person name="Andreopoulos W."/>
            <person name="Barry K."/>
            <person name="Beard J."/>
            <person name="Benny G.L."/>
            <person name="Blankenship S."/>
            <person name="Bonito G."/>
            <person name="Cuomo C."/>
            <person name="Desiro A."/>
            <person name="Gervers K.A."/>
            <person name="Hundley H."/>
            <person name="Kuo A."/>
            <person name="LaButti K."/>
            <person name="Lang B.F."/>
            <person name="Lipzen A."/>
            <person name="O'Donnell K."/>
            <person name="Pangilinan J."/>
            <person name="Reynolds N."/>
            <person name="Sandor L."/>
            <person name="Smith M.W."/>
            <person name="Tsang A."/>
            <person name="Grigoriev I.V."/>
            <person name="Stajich J.E."/>
            <person name="Spatafora J.W."/>
        </authorList>
    </citation>
    <scope>NUCLEOTIDE SEQUENCE</scope>
    <source>
        <strain evidence="4">RSA 2281</strain>
    </source>
</reference>
<dbReference type="Proteomes" id="UP001209540">
    <property type="component" value="Unassembled WGS sequence"/>
</dbReference>
<keyword evidence="5" id="KW-1185">Reference proteome</keyword>
<keyword evidence="2" id="KW-0378">Hydrolase</keyword>
<proteinExistence type="inferred from homology"/>
<evidence type="ECO:0000256" key="3">
    <source>
        <dbReference type="SAM" id="SignalP"/>
    </source>
</evidence>
<sequence length="213" mass="24186">MNLNMMWAGPTVHLVWAVEPLVQEWLHRYNWGKALTAGYDWCSLIGRWIAVKHSTHCIGYHRVIPLTPPSFYCTSSFVALLNHIRTIKSTLGLIVGFDTIYGPDKVNVRGFLDVIKDNDGGYLCIQGTRLYSVSYGLTDSPTSLLAWMLEKFHNWTAHPSGKEGDMHALPKSITTKEFCCITIPTAFDYFSGKLIKVPRNWLETTANLQQYNE</sequence>
<comment type="caution">
    <text evidence="4">The sequence shown here is derived from an EMBL/GenBank/DDBJ whole genome shotgun (WGS) entry which is preliminary data.</text>
</comment>
<dbReference type="GO" id="GO:0097176">
    <property type="term" value="P:epoxide metabolic process"/>
    <property type="evidence" value="ECO:0007669"/>
    <property type="project" value="TreeGrafter"/>
</dbReference>
<dbReference type="GO" id="GO:0004301">
    <property type="term" value="F:epoxide hydrolase activity"/>
    <property type="evidence" value="ECO:0007669"/>
    <property type="project" value="TreeGrafter"/>
</dbReference>
<gene>
    <name evidence="4" type="ORF">BDA99DRAFT_562762</name>
</gene>
<evidence type="ECO:0000256" key="1">
    <source>
        <dbReference type="ARBA" id="ARBA00010088"/>
    </source>
</evidence>
<keyword evidence="3" id="KW-0732">Signal</keyword>
<accession>A0AAD5PAQ6</accession>
<reference evidence="4" key="1">
    <citation type="journal article" date="2022" name="IScience">
        <title>Evolution of zygomycete secretomes and the origins of terrestrial fungal ecologies.</title>
        <authorList>
            <person name="Chang Y."/>
            <person name="Wang Y."/>
            <person name="Mondo S."/>
            <person name="Ahrendt S."/>
            <person name="Andreopoulos W."/>
            <person name="Barry K."/>
            <person name="Beard J."/>
            <person name="Benny G.L."/>
            <person name="Blankenship S."/>
            <person name="Bonito G."/>
            <person name="Cuomo C."/>
            <person name="Desiro A."/>
            <person name="Gervers K.A."/>
            <person name="Hundley H."/>
            <person name="Kuo A."/>
            <person name="LaButti K."/>
            <person name="Lang B.F."/>
            <person name="Lipzen A."/>
            <person name="O'Donnell K."/>
            <person name="Pangilinan J."/>
            <person name="Reynolds N."/>
            <person name="Sandor L."/>
            <person name="Smith M.E."/>
            <person name="Tsang A."/>
            <person name="Grigoriev I.V."/>
            <person name="Stajich J.E."/>
            <person name="Spatafora J.W."/>
        </authorList>
    </citation>
    <scope>NUCLEOTIDE SEQUENCE</scope>
    <source>
        <strain evidence="4">RSA 2281</strain>
    </source>
</reference>
<dbReference type="EMBL" id="JAIXMP010000025">
    <property type="protein sequence ID" value="KAI9253801.1"/>
    <property type="molecule type" value="Genomic_DNA"/>
</dbReference>
<dbReference type="PANTHER" id="PTHR21661">
    <property type="entry name" value="EPOXIDE HYDROLASE 1-RELATED"/>
    <property type="match status" value="1"/>
</dbReference>
<dbReference type="SUPFAM" id="SSF53474">
    <property type="entry name" value="alpha/beta-Hydrolases"/>
    <property type="match status" value="1"/>
</dbReference>